<evidence type="ECO:0000313" key="1">
    <source>
        <dbReference type="Proteomes" id="UP000887575"/>
    </source>
</evidence>
<proteinExistence type="predicted"/>
<name>A0AAF3EG54_9BILA</name>
<protein>
    <submittedName>
        <fullName evidence="2">Uncharacterized protein</fullName>
    </submittedName>
</protein>
<evidence type="ECO:0000313" key="2">
    <source>
        <dbReference type="WBParaSite" id="MBELARI_LOCUS12961"/>
    </source>
</evidence>
<organism evidence="1 2">
    <name type="scientific">Mesorhabditis belari</name>
    <dbReference type="NCBI Taxonomy" id="2138241"/>
    <lineage>
        <taxon>Eukaryota</taxon>
        <taxon>Metazoa</taxon>
        <taxon>Ecdysozoa</taxon>
        <taxon>Nematoda</taxon>
        <taxon>Chromadorea</taxon>
        <taxon>Rhabditida</taxon>
        <taxon>Rhabditina</taxon>
        <taxon>Rhabditomorpha</taxon>
        <taxon>Rhabditoidea</taxon>
        <taxon>Rhabditidae</taxon>
        <taxon>Mesorhabditinae</taxon>
        <taxon>Mesorhabditis</taxon>
    </lineage>
</organism>
<reference evidence="2" key="1">
    <citation type="submission" date="2024-02" db="UniProtKB">
        <authorList>
            <consortium name="WormBaseParasite"/>
        </authorList>
    </citation>
    <scope>IDENTIFICATION</scope>
</reference>
<sequence>MLLYFSKEFEDDLLKFDETLHPSCAFMNKQYQGRKELECTTLRSMGLGSGKVLIRFNRILCQLWRLHKLKKGSNK</sequence>
<accession>A0AAF3EG54</accession>
<dbReference type="Proteomes" id="UP000887575">
    <property type="component" value="Unassembled WGS sequence"/>
</dbReference>
<keyword evidence="1" id="KW-1185">Reference proteome</keyword>
<dbReference type="WBParaSite" id="MBELARI_LOCUS12961">
    <property type="protein sequence ID" value="MBELARI_LOCUS12961"/>
    <property type="gene ID" value="MBELARI_LOCUS12961"/>
</dbReference>
<dbReference type="AlphaFoldDB" id="A0AAF3EG54"/>